<protein>
    <recommendedName>
        <fullName evidence="3">Mycothiol-dependent maleylpyruvate isomerase metal-binding domain-containing protein</fullName>
    </recommendedName>
</protein>
<name>A0ABT1HS61_STRSD</name>
<comment type="caution">
    <text evidence="1">The sequence shown here is derived from an EMBL/GenBank/DDBJ whole genome shotgun (WGS) entry which is preliminary data.</text>
</comment>
<accession>A0ABT1HS61</accession>
<dbReference type="RefSeq" id="WP_253669290.1">
    <property type="nucleotide sequence ID" value="NZ_JAMTCP010000008.1"/>
</dbReference>
<evidence type="ECO:0000313" key="2">
    <source>
        <dbReference type="Proteomes" id="UP001205311"/>
    </source>
</evidence>
<dbReference type="SUPFAM" id="SSF109854">
    <property type="entry name" value="DinB/YfiT-like putative metalloenzymes"/>
    <property type="match status" value="1"/>
</dbReference>
<sequence length="210" mass="22617">MARDPFTPDDLETAVELVVTALRPVADTASTADWGVPAGDLEWDCRATAEHLVDDMFGYAAQVGGTMREGYLPFRVVVDADASPSQLLGLVRAGGRLLASAIRCAPADLRAYHPWGTADAEGYAAMGAAEVLVHGADLASGLGVRLEPPAGVCRRLVGRLFPDAPEHPEPWPLLLWCTGRTALPGVPRRASWRWYGEPPDERPSIHEKRS</sequence>
<dbReference type="Proteomes" id="UP001205311">
    <property type="component" value="Unassembled WGS sequence"/>
</dbReference>
<reference evidence="1 2" key="1">
    <citation type="submission" date="2022-06" db="EMBL/GenBank/DDBJ databases">
        <title>Genomic Encyclopedia of Archaeal and Bacterial Type Strains, Phase II (KMG-II): from individual species to whole genera.</title>
        <authorList>
            <person name="Goeker M."/>
        </authorList>
    </citation>
    <scope>NUCLEOTIDE SEQUENCE [LARGE SCALE GENOMIC DNA]</scope>
    <source>
        <strain evidence="1 2">DSM 40477</strain>
    </source>
</reference>
<keyword evidence="2" id="KW-1185">Reference proteome</keyword>
<dbReference type="EMBL" id="JAMTCP010000008">
    <property type="protein sequence ID" value="MCP2258359.1"/>
    <property type="molecule type" value="Genomic_DNA"/>
</dbReference>
<evidence type="ECO:0000313" key="1">
    <source>
        <dbReference type="EMBL" id="MCP2258359.1"/>
    </source>
</evidence>
<proteinExistence type="predicted"/>
<dbReference type="InterPro" id="IPR034660">
    <property type="entry name" value="DinB/YfiT-like"/>
</dbReference>
<gene>
    <name evidence="1" type="ORF">LX15_002053</name>
</gene>
<organism evidence="1 2">
    <name type="scientific">Streptoalloteichus tenebrarius (strain ATCC 17920 / DSM 40477 / JCM 4838 / CBS 697.72 / NBRC 16177 / NCIMB 11028 / NRRL B-12390 / A12253. 1 / ISP 5477)</name>
    <name type="common">Streptomyces tenebrarius</name>
    <dbReference type="NCBI Taxonomy" id="1933"/>
    <lineage>
        <taxon>Bacteria</taxon>
        <taxon>Bacillati</taxon>
        <taxon>Actinomycetota</taxon>
        <taxon>Actinomycetes</taxon>
        <taxon>Pseudonocardiales</taxon>
        <taxon>Pseudonocardiaceae</taxon>
        <taxon>Streptoalloteichus</taxon>
    </lineage>
</organism>
<dbReference type="Gene3D" id="1.20.120.450">
    <property type="entry name" value="dinb family like domain"/>
    <property type="match status" value="1"/>
</dbReference>
<evidence type="ECO:0008006" key="3">
    <source>
        <dbReference type="Google" id="ProtNLM"/>
    </source>
</evidence>